<organism evidence="1 2">
    <name type="scientific">Zooshikella ganghwensis</name>
    <dbReference type="NCBI Taxonomy" id="202772"/>
    <lineage>
        <taxon>Bacteria</taxon>
        <taxon>Pseudomonadati</taxon>
        <taxon>Pseudomonadota</taxon>
        <taxon>Gammaproteobacteria</taxon>
        <taxon>Oceanospirillales</taxon>
        <taxon>Zooshikellaceae</taxon>
        <taxon>Zooshikella</taxon>
    </lineage>
</organism>
<dbReference type="Proteomes" id="UP000257039">
    <property type="component" value="Unassembled WGS sequence"/>
</dbReference>
<evidence type="ECO:0000313" key="1">
    <source>
        <dbReference type="EMBL" id="RDH46189.1"/>
    </source>
</evidence>
<keyword evidence="2" id="KW-1185">Reference proteome</keyword>
<gene>
    <name evidence="1" type="ORF">B9G39_23575</name>
</gene>
<dbReference type="AlphaFoldDB" id="A0A4P9VTJ1"/>
<name>A0A4P9VTJ1_9GAMM</name>
<reference evidence="1 2" key="1">
    <citation type="submission" date="2017-04" db="EMBL/GenBank/DDBJ databases">
        <title>Draft genome sequence of Zooshikella ganghwensis VG4 isolated from Red Sea sediments.</title>
        <authorList>
            <person name="Rehman Z."/>
            <person name="Alam I."/>
            <person name="Kamau A."/>
            <person name="Bajic V."/>
            <person name="Leiknes T."/>
        </authorList>
    </citation>
    <scope>NUCLEOTIDE SEQUENCE [LARGE SCALE GENOMIC DNA]</scope>
    <source>
        <strain evidence="1 2">VG4</strain>
    </source>
</reference>
<sequence>MHSQPFVESATRLNMMSSLAEYQVLFPKKPHDNQKYLGSLYTLHFSLKKMAEIVKNQIYLSHETGKSLPVLDHEGSPRDDLPGLQYFQDKMNAAAKALLNALRDPAFAQEIKFYQDYCQEHGPLHGPYTLSEPFWHHIYYTIAKGYAVLADSCVQGDIETTECDSFLTYLINHDSIGEVLDEWEEMAKKELIVFKEKQEESNIQPSLSIKDKVYKILPEEAILYPLEQGQDDYSNKQDPAKPATRAVDLILQIYKDDIKILPIPYFIISLAHPMLRWFSLMCIPRMLPEKSIYRVSTLAI</sequence>
<dbReference type="EMBL" id="NDXW01000001">
    <property type="protein sequence ID" value="RDH46189.1"/>
    <property type="molecule type" value="Genomic_DNA"/>
</dbReference>
<accession>A0A4P9VTJ1</accession>
<proteinExistence type="predicted"/>
<protein>
    <submittedName>
        <fullName evidence="1">Uncharacterized protein</fullName>
    </submittedName>
</protein>
<comment type="caution">
    <text evidence="1">The sequence shown here is derived from an EMBL/GenBank/DDBJ whole genome shotgun (WGS) entry which is preliminary data.</text>
</comment>
<evidence type="ECO:0000313" key="2">
    <source>
        <dbReference type="Proteomes" id="UP000257039"/>
    </source>
</evidence>